<protein>
    <submittedName>
        <fullName evidence="2">PTS glucitol/sorbitol transporter subunit IIA</fullName>
    </submittedName>
</protein>
<dbReference type="RefSeq" id="WP_137640559.1">
    <property type="nucleotide sequence ID" value="NZ_BJDK01000022.1"/>
</dbReference>
<gene>
    <name evidence="2" type="ORF">ACFP3T_08580</name>
</gene>
<organism evidence="2 3">
    <name type="scientific">Lactiplantibacillus dongliensis</name>
    <dbReference type="NCBI Taxonomy" id="2559919"/>
    <lineage>
        <taxon>Bacteria</taxon>
        <taxon>Bacillati</taxon>
        <taxon>Bacillota</taxon>
        <taxon>Bacilli</taxon>
        <taxon>Lactobacillales</taxon>
        <taxon>Lactobacillaceae</taxon>
        <taxon>Lactiplantibacillus</taxon>
    </lineage>
</organism>
<dbReference type="SUPFAM" id="SSF141530">
    <property type="entry name" value="PTSIIA/GutA-like"/>
    <property type="match status" value="1"/>
</dbReference>
<dbReference type="EMBL" id="JBHSSD010000037">
    <property type="protein sequence ID" value="MFC6164723.1"/>
    <property type="molecule type" value="Genomic_DNA"/>
</dbReference>
<evidence type="ECO:0000256" key="1">
    <source>
        <dbReference type="PROSITE-ProRule" id="PRU00420"/>
    </source>
</evidence>
<proteinExistence type="predicted"/>
<dbReference type="PANTHER" id="PTHR40398:SF1">
    <property type="entry name" value="PTS SYSTEM GLUCITOL_SORBITOL-SPECIFIC EIIA COMPONENT"/>
    <property type="match status" value="1"/>
</dbReference>
<comment type="caution">
    <text evidence="2">The sequence shown here is derived from an EMBL/GenBank/DDBJ whole genome shotgun (WGS) entry which is preliminary data.</text>
</comment>
<dbReference type="PROSITE" id="PS51097">
    <property type="entry name" value="PTS_EIIA_TYPE_5"/>
    <property type="match status" value="1"/>
</dbReference>
<dbReference type="InterPro" id="IPR004716">
    <property type="entry name" value="PTS_IIA_glucitol/sorbitol-sp"/>
</dbReference>
<evidence type="ECO:0000313" key="3">
    <source>
        <dbReference type="Proteomes" id="UP001596253"/>
    </source>
</evidence>
<keyword evidence="3" id="KW-1185">Reference proteome</keyword>
<dbReference type="PANTHER" id="PTHR40398">
    <property type="entry name" value="PTS SYSTEM GLUCITOL/SORBITOL-SPECIFIC EIIA COMPONENT"/>
    <property type="match status" value="1"/>
</dbReference>
<comment type="caution">
    <text evidence="1">Lacks conserved residue(s) required for the propagation of feature annotation.</text>
</comment>
<name>A0ABW1R9D3_9LACO</name>
<reference evidence="3" key="1">
    <citation type="journal article" date="2019" name="Int. J. Syst. Evol. Microbiol.">
        <title>The Global Catalogue of Microorganisms (GCM) 10K type strain sequencing project: providing services to taxonomists for standard genome sequencing and annotation.</title>
        <authorList>
            <consortium name="The Broad Institute Genomics Platform"/>
            <consortium name="The Broad Institute Genome Sequencing Center for Infectious Disease"/>
            <person name="Wu L."/>
            <person name="Ma J."/>
        </authorList>
    </citation>
    <scope>NUCLEOTIDE SEQUENCE [LARGE SCALE GENOMIC DNA]</scope>
    <source>
        <strain evidence="3">CCM 8932</strain>
    </source>
</reference>
<accession>A0ABW1R9D3</accession>
<dbReference type="Gene3D" id="2.40.33.40">
    <property type="entry name" value="Phosphotransferase system, glucitol/sorbitol-specific IIA component"/>
    <property type="match status" value="1"/>
</dbReference>
<sequence length="124" mass="13237">MSQTGQAIFETQVVEVGQEAQDFSAIDMLILFGQEAPDALRSSCYIINVKPVAAPITTAMQLKIDDQVFQITAVGDEVQRNLTNLGHIAVSFTGKTTAELPGTLYVAASNYPSMTVGSTIQIIA</sequence>
<dbReference type="InterPro" id="IPR036665">
    <property type="entry name" value="PTS_IIA_glucitol/sorbitol_sf"/>
</dbReference>
<evidence type="ECO:0000313" key="2">
    <source>
        <dbReference type="EMBL" id="MFC6164723.1"/>
    </source>
</evidence>
<dbReference type="Pfam" id="PF03829">
    <property type="entry name" value="PTSIIA_gutA"/>
    <property type="match status" value="1"/>
</dbReference>
<dbReference type="Proteomes" id="UP001596253">
    <property type="component" value="Unassembled WGS sequence"/>
</dbReference>